<sequence length="332" mass="36308">MAEPIRMGVVGIDHRHIYTMTEHMQAAGCVLSGWQTDGTPNTLDGFVARFPDAPRRDRAEDLIDDPEIDLILTAAVPSDRAGFSIQAMRAGKDVLSDKPGALHALDVAELRRTVDESGRIWAVDFSERFEVPAMTRALELIAQGAIGEVIGTVGLGPHRLNAATRPDWFWDRDRNGGILADIGSHQIEQFLALTGQETAEVVMAHAACFREPGFQDFGEIVLQAGRARGYIRVDWYTPDALPNWGDGRLFVTGTTGTIELRKYVDPGGTSGTDHLILVNGEVCEKQQASDAGLPFFTALAHDIRHRTETAMPQERVFTVCDLAIQAQGMAEC</sequence>
<dbReference type="InterPro" id="IPR036291">
    <property type="entry name" value="NAD(P)-bd_dom_sf"/>
</dbReference>
<dbReference type="GO" id="GO:0016491">
    <property type="term" value="F:oxidoreductase activity"/>
    <property type="evidence" value="ECO:0007669"/>
    <property type="project" value="UniProtKB-KW"/>
</dbReference>
<dbReference type="SUPFAM" id="SSF55347">
    <property type="entry name" value="Glyceraldehyde-3-phosphate dehydrogenase-like, C-terminal domain"/>
    <property type="match status" value="1"/>
</dbReference>
<dbReference type="PANTHER" id="PTHR43818:SF11">
    <property type="entry name" value="BCDNA.GH03377"/>
    <property type="match status" value="1"/>
</dbReference>
<evidence type="ECO:0000256" key="1">
    <source>
        <dbReference type="ARBA" id="ARBA00023002"/>
    </source>
</evidence>
<dbReference type="InterPro" id="IPR000683">
    <property type="entry name" value="Gfo/Idh/MocA-like_OxRdtase_N"/>
</dbReference>
<reference evidence="4" key="1">
    <citation type="submission" date="2020-02" db="EMBL/GenBank/DDBJ databases">
        <title>Delineation of the pyrene-degrading pathway in Roseobacter clade bacteria by genomic analysis.</title>
        <authorList>
            <person name="Zhou H."/>
            <person name="Wang H."/>
        </authorList>
    </citation>
    <scope>NUCLEOTIDE SEQUENCE</scope>
    <source>
        <strain evidence="4">PrR005</strain>
    </source>
</reference>
<dbReference type="Gene3D" id="3.30.360.10">
    <property type="entry name" value="Dihydrodipicolinate Reductase, domain 2"/>
    <property type="match status" value="1"/>
</dbReference>
<evidence type="ECO:0000259" key="3">
    <source>
        <dbReference type="Pfam" id="PF22725"/>
    </source>
</evidence>
<dbReference type="Pfam" id="PF22725">
    <property type="entry name" value="GFO_IDH_MocA_C3"/>
    <property type="match status" value="1"/>
</dbReference>
<comment type="caution">
    <text evidence="4">The sequence shown here is derived from an EMBL/GenBank/DDBJ whole genome shotgun (WGS) entry which is preliminary data.</text>
</comment>
<dbReference type="Gene3D" id="3.40.50.720">
    <property type="entry name" value="NAD(P)-binding Rossmann-like Domain"/>
    <property type="match status" value="1"/>
</dbReference>
<dbReference type="Pfam" id="PF01408">
    <property type="entry name" value="GFO_IDH_MocA"/>
    <property type="match status" value="1"/>
</dbReference>
<protein>
    <submittedName>
        <fullName evidence="4">Gfo/Idh/MocA family oxidoreductase</fullName>
    </submittedName>
</protein>
<dbReference type="GO" id="GO:0000166">
    <property type="term" value="F:nucleotide binding"/>
    <property type="evidence" value="ECO:0007669"/>
    <property type="project" value="InterPro"/>
</dbReference>
<dbReference type="RefSeq" id="WP_164126926.1">
    <property type="nucleotide sequence ID" value="NZ_JAAGOX010000002.1"/>
</dbReference>
<dbReference type="AlphaFoldDB" id="A0A6B2NHX8"/>
<evidence type="ECO:0000259" key="2">
    <source>
        <dbReference type="Pfam" id="PF01408"/>
    </source>
</evidence>
<feature type="domain" description="Gfo/Idh/MocA-like oxidoreductase N-terminal" evidence="2">
    <location>
        <begin position="48"/>
        <end position="125"/>
    </location>
</feature>
<dbReference type="EMBL" id="JAAGOX010000002">
    <property type="protein sequence ID" value="NDW43556.1"/>
    <property type="molecule type" value="Genomic_DNA"/>
</dbReference>
<dbReference type="InterPro" id="IPR055170">
    <property type="entry name" value="GFO_IDH_MocA-like_dom"/>
</dbReference>
<evidence type="ECO:0000313" key="4">
    <source>
        <dbReference type="EMBL" id="NDW43556.1"/>
    </source>
</evidence>
<organism evidence="4">
    <name type="scientific">Ruegeria sp. PrR005</name>
    <dbReference type="NCBI Taxonomy" id="2706882"/>
    <lineage>
        <taxon>Bacteria</taxon>
        <taxon>Pseudomonadati</taxon>
        <taxon>Pseudomonadota</taxon>
        <taxon>Alphaproteobacteria</taxon>
        <taxon>Rhodobacterales</taxon>
        <taxon>Roseobacteraceae</taxon>
        <taxon>Ruegeria</taxon>
    </lineage>
</organism>
<feature type="domain" description="GFO/IDH/MocA-like oxidoreductase" evidence="3">
    <location>
        <begin position="136"/>
        <end position="259"/>
    </location>
</feature>
<gene>
    <name evidence="4" type="ORF">G0P99_01130</name>
</gene>
<keyword evidence="1" id="KW-0560">Oxidoreductase</keyword>
<dbReference type="SUPFAM" id="SSF51735">
    <property type="entry name" value="NAD(P)-binding Rossmann-fold domains"/>
    <property type="match status" value="1"/>
</dbReference>
<proteinExistence type="predicted"/>
<accession>A0A6B2NHX8</accession>
<dbReference type="PANTHER" id="PTHR43818">
    <property type="entry name" value="BCDNA.GH03377"/>
    <property type="match status" value="1"/>
</dbReference>
<name>A0A6B2NHX8_9RHOB</name>
<dbReference type="InterPro" id="IPR050463">
    <property type="entry name" value="Gfo/Idh/MocA_oxidrdct_glycsds"/>
</dbReference>